<name>A0A2I1DIJ2_9PROT</name>
<keyword evidence="2" id="KW-1185">Reference proteome</keyword>
<dbReference type="RefSeq" id="WP_101538888.1">
    <property type="nucleotide sequence ID" value="NZ_MXAV01000053.1"/>
</dbReference>
<dbReference type="AlphaFoldDB" id="A0A2I1DIJ2"/>
<dbReference type="OrthoDB" id="9796196at2"/>
<reference evidence="1 2" key="1">
    <citation type="submission" date="2017-03" db="EMBL/GenBank/DDBJ databases">
        <title>Draft genime sequence of the acidophilic sulfur-oxidizing bacterium Acidithiobacillus sp. SH, isolated from seawater.</title>
        <authorList>
            <person name="Sharmin S."/>
            <person name="Tokuhisa M."/>
            <person name="Kanao T."/>
            <person name="Kamimura K."/>
        </authorList>
    </citation>
    <scope>NUCLEOTIDE SEQUENCE [LARGE SCALE GENOMIC DNA]</scope>
    <source>
        <strain evidence="1 2">SH</strain>
    </source>
</reference>
<evidence type="ECO:0000313" key="1">
    <source>
        <dbReference type="EMBL" id="PKY09678.1"/>
    </source>
</evidence>
<proteinExistence type="predicted"/>
<accession>A0A2I1DIJ2</accession>
<dbReference type="EMBL" id="MXAV01000053">
    <property type="protein sequence ID" value="PKY09678.1"/>
    <property type="molecule type" value="Genomic_DNA"/>
</dbReference>
<dbReference type="Proteomes" id="UP000234329">
    <property type="component" value="Unassembled WGS sequence"/>
</dbReference>
<organism evidence="1 2">
    <name type="scientific">Acidithiobacillus marinus</name>
    <dbReference type="NCBI Taxonomy" id="187490"/>
    <lineage>
        <taxon>Bacteria</taxon>
        <taxon>Pseudomonadati</taxon>
        <taxon>Pseudomonadota</taxon>
        <taxon>Acidithiobacillia</taxon>
        <taxon>Acidithiobacillales</taxon>
        <taxon>Acidithiobacillaceae</taxon>
        <taxon>Acidithiobacillus</taxon>
    </lineage>
</organism>
<evidence type="ECO:0000313" key="2">
    <source>
        <dbReference type="Proteomes" id="UP000234329"/>
    </source>
</evidence>
<gene>
    <name evidence="1" type="ORF">B1757_13830</name>
</gene>
<protein>
    <submittedName>
        <fullName evidence="1">Uncharacterized protein</fullName>
    </submittedName>
</protein>
<sequence length="190" mass="21662">MKKAIVQMDGLIANFSPLWNKLHLGEDFQYPASNPIKRGWIWSELEKYPEVAPDYNQDAVEFCALLQGKGYRIFAITHIEPEHNKRLWRNMPEALQNAVQIIHVTDRQIAQTLKTEGITDPAAAIIMDDEPIQVVADQLGAVIFSVKQNTDTEPIFPIPMNEPMEAAWRVAHTERQTIKRFTANMLGEIP</sequence>
<comment type="caution">
    <text evidence="1">The sequence shown here is derived from an EMBL/GenBank/DDBJ whole genome shotgun (WGS) entry which is preliminary data.</text>
</comment>
<dbReference type="InParanoid" id="A0A2I1DIJ2"/>